<feature type="transmembrane region" description="Helical" evidence="1">
    <location>
        <begin position="28"/>
        <end position="45"/>
    </location>
</feature>
<evidence type="ECO:0000313" key="3">
    <source>
        <dbReference type="Proteomes" id="UP000287243"/>
    </source>
</evidence>
<proteinExistence type="predicted"/>
<dbReference type="RefSeq" id="WP_128699194.1">
    <property type="nucleotide sequence ID" value="NZ_CP019384.1"/>
</dbReference>
<protein>
    <submittedName>
        <fullName evidence="2">Uncharacterized protein</fullName>
    </submittedName>
</protein>
<dbReference type="Proteomes" id="UP000287243">
    <property type="component" value="Chromosome"/>
</dbReference>
<evidence type="ECO:0000313" key="2">
    <source>
        <dbReference type="EMBL" id="QAT16555.1"/>
    </source>
</evidence>
<keyword evidence="1" id="KW-0812">Transmembrane</keyword>
<gene>
    <name evidence="2" type="ORF">BU251_01835</name>
</gene>
<feature type="transmembrane region" description="Helical" evidence="1">
    <location>
        <begin position="96"/>
        <end position="115"/>
    </location>
</feature>
<feature type="transmembrane region" description="Helical" evidence="1">
    <location>
        <begin position="57"/>
        <end position="75"/>
    </location>
</feature>
<dbReference type="KEGG" id="vai:BU251_01835"/>
<dbReference type="AlphaFoldDB" id="A0A410P2Y3"/>
<keyword evidence="3" id="KW-1185">Reference proteome</keyword>
<name>A0A410P2Y3_VELA1</name>
<organism evidence="2 3">
    <name type="scientific">Velamenicoccus archaeovorus</name>
    <dbReference type="NCBI Taxonomy" id="1930593"/>
    <lineage>
        <taxon>Bacteria</taxon>
        <taxon>Pseudomonadati</taxon>
        <taxon>Candidatus Omnitrophota</taxon>
        <taxon>Candidatus Velamenicoccus</taxon>
    </lineage>
</organism>
<accession>A0A410P2Y3</accession>
<feature type="transmembrane region" description="Helical" evidence="1">
    <location>
        <begin position="164"/>
        <end position="185"/>
    </location>
</feature>
<feature type="transmembrane region" description="Helical" evidence="1">
    <location>
        <begin position="205"/>
        <end position="229"/>
    </location>
</feature>
<evidence type="ECO:0000256" key="1">
    <source>
        <dbReference type="SAM" id="Phobius"/>
    </source>
</evidence>
<sequence>MEQCHVCGSHRKVCSACGAELHKRFDDFIVRAEVIYAIFMAWGYASSAEAVIRAKNWVALPLLVVSTFVLIRFFFAPTRNLYTAALLVEKHRKWRWVVFVLDFPLLLFHSFAYYSMCLAIGGSEENAYRFFEWFVCLLAANVVWLSTIALRMKLFKKHAHYWTFIKWCVNNFISIVLFFVAFVAFGGTPGAFFDMFFSKDIPMVIAASGAAFWAFFGVALLNCIADVVLTASDYLGFDN</sequence>
<keyword evidence="1" id="KW-0472">Membrane</keyword>
<reference evidence="2 3" key="1">
    <citation type="submission" date="2017-01" db="EMBL/GenBank/DDBJ databases">
        <title>First insights into the biology of 'candidatus Vampirococcus archaeovorus'.</title>
        <authorList>
            <person name="Kizina J."/>
            <person name="Jordan S."/>
            <person name="Stueber K."/>
            <person name="Reinhardt R."/>
            <person name="Harder J."/>
        </authorList>
    </citation>
    <scope>NUCLEOTIDE SEQUENCE [LARGE SCALE GENOMIC DNA]</scope>
    <source>
        <strain evidence="2 3">LiM</strain>
    </source>
</reference>
<keyword evidence="1" id="KW-1133">Transmembrane helix</keyword>
<dbReference type="EMBL" id="CP019384">
    <property type="protein sequence ID" value="QAT16555.1"/>
    <property type="molecule type" value="Genomic_DNA"/>
</dbReference>
<feature type="transmembrane region" description="Helical" evidence="1">
    <location>
        <begin position="130"/>
        <end position="152"/>
    </location>
</feature>